<keyword evidence="7" id="KW-0732">Signal</keyword>
<keyword evidence="4" id="KW-0249">Electron transport</keyword>
<evidence type="ECO:0000256" key="4">
    <source>
        <dbReference type="ARBA" id="ARBA00022982"/>
    </source>
</evidence>
<evidence type="ECO:0000256" key="2">
    <source>
        <dbReference type="ARBA" id="ARBA00022617"/>
    </source>
</evidence>
<dbReference type="InterPro" id="IPR009056">
    <property type="entry name" value="Cyt_c-like_dom"/>
</dbReference>
<dbReference type="InterPro" id="IPR036909">
    <property type="entry name" value="Cyt_c-like_dom_sf"/>
</dbReference>
<evidence type="ECO:0000259" key="8">
    <source>
        <dbReference type="PROSITE" id="PS51007"/>
    </source>
</evidence>
<protein>
    <submittedName>
        <fullName evidence="9">Cytochrome c</fullName>
    </submittedName>
</protein>
<evidence type="ECO:0000256" key="7">
    <source>
        <dbReference type="SAM" id="SignalP"/>
    </source>
</evidence>
<accession>A0ABT9S377</accession>
<evidence type="ECO:0000256" key="3">
    <source>
        <dbReference type="ARBA" id="ARBA00022723"/>
    </source>
</evidence>
<keyword evidence="2 6" id="KW-0349">Heme</keyword>
<dbReference type="InterPro" id="IPR002324">
    <property type="entry name" value="Cyt_c_ID"/>
</dbReference>
<feature type="domain" description="Cytochrome c" evidence="8">
    <location>
        <begin position="35"/>
        <end position="120"/>
    </location>
</feature>
<comment type="caution">
    <text evidence="9">The sequence shown here is derived from an EMBL/GenBank/DDBJ whole genome shotgun (WGS) entry which is preliminary data.</text>
</comment>
<evidence type="ECO:0000256" key="6">
    <source>
        <dbReference type="PROSITE-ProRule" id="PRU00433"/>
    </source>
</evidence>
<evidence type="ECO:0000256" key="5">
    <source>
        <dbReference type="ARBA" id="ARBA00023004"/>
    </source>
</evidence>
<dbReference type="PROSITE" id="PS51007">
    <property type="entry name" value="CYTC"/>
    <property type="match status" value="1"/>
</dbReference>
<dbReference type="Gene3D" id="1.10.760.10">
    <property type="entry name" value="Cytochrome c-like domain"/>
    <property type="match status" value="1"/>
</dbReference>
<keyword evidence="10" id="KW-1185">Reference proteome</keyword>
<dbReference type="PRINTS" id="PR00606">
    <property type="entry name" value="CYTCHROMECID"/>
</dbReference>
<sequence length="126" mass="13805">MRALRVSHRRHRVSRWWYVAAVALLAGCALEVTAQTVMTPQDLARKNGCMACHGIVHKQVGPGFAQVAERYRNDADAPGRLAAKIRNGSVGTWGRLIMPQQTQVGDADAQVLARWVLSQPSPPPAR</sequence>
<feature type="signal peptide" evidence="7">
    <location>
        <begin position="1"/>
        <end position="34"/>
    </location>
</feature>
<dbReference type="Pfam" id="PF00034">
    <property type="entry name" value="Cytochrom_C"/>
    <property type="match status" value="1"/>
</dbReference>
<dbReference type="Proteomes" id="UP001226867">
    <property type="component" value="Unassembled WGS sequence"/>
</dbReference>
<keyword evidence="5 6" id="KW-0408">Iron</keyword>
<feature type="chain" id="PRO_5047139120" evidence="7">
    <location>
        <begin position="35"/>
        <end position="126"/>
    </location>
</feature>
<evidence type="ECO:0000313" key="10">
    <source>
        <dbReference type="Proteomes" id="UP001226867"/>
    </source>
</evidence>
<keyword evidence="1" id="KW-0813">Transport</keyword>
<dbReference type="EMBL" id="JAUSRO010000002">
    <property type="protein sequence ID" value="MDP9898338.1"/>
    <property type="molecule type" value="Genomic_DNA"/>
</dbReference>
<evidence type="ECO:0000313" key="9">
    <source>
        <dbReference type="EMBL" id="MDP9898338.1"/>
    </source>
</evidence>
<evidence type="ECO:0000256" key="1">
    <source>
        <dbReference type="ARBA" id="ARBA00022448"/>
    </source>
</evidence>
<keyword evidence="3 6" id="KW-0479">Metal-binding</keyword>
<gene>
    <name evidence="9" type="ORF">J2W36_000573</name>
</gene>
<dbReference type="RefSeq" id="WP_370869247.1">
    <property type="nucleotide sequence ID" value="NZ_JAUSRO010000002.1"/>
</dbReference>
<dbReference type="SUPFAM" id="SSF46626">
    <property type="entry name" value="Cytochrome c"/>
    <property type="match status" value="1"/>
</dbReference>
<proteinExistence type="predicted"/>
<dbReference type="PROSITE" id="PS51257">
    <property type="entry name" value="PROKAR_LIPOPROTEIN"/>
    <property type="match status" value="1"/>
</dbReference>
<name>A0ABT9S377_9BURK</name>
<reference evidence="9 10" key="1">
    <citation type="submission" date="2023-07" db="EMBL/GenBank/DDBJ databases">
        <title>Sorghum-associated microbial communities from plants grown in Nebraska, USA.</title>
        <authorList>
            <person name="Schachtman D."/>
        </authorList>
    </citation>
    <scope>NUCLEOTIDE SEQUENCE [LARGE SCALE GENOMIC DNA]</scope>
    <source>
        <strain evidence="9 10">DS1607</strain>
    </source>
</reference>
<organism evidence="9 10">
    <name type="scientific">Variovorax ginsengisoli</name>
    <dbReference type="NCBI Taxonomy" id="363844"/>
    <lineage>
        <taxon>Bacteria</taxon>
        <taxon>Pseudomonadati</taxon>
        <taxon>Pseudomonadota</taxon>
        <taxon>Betaproteobacteria</taxon>
        <taxon>Burkholderiales</taxon>
        <taxon>Comamonadaceae</taxon>
        <taxon>Variovorax</taxon>
    </lineage>
</organism>